<dbReference type="PANTHER" id="PTHR20935:SF0">
    <property type="entry name" value="SERINE_THREONINE-PROTEIN PHOSPHATASE PGAM5, MITOCHONDRIAL"/>
    <property type="match status" value="1"/>
</dbReference>
<protein>
    <submittedName>
        <fullName evidence="2">Broad specificity phosphatase PhoE</fullName>
    </submittedName>
</protein>
<dbReference type="SMART" id="SM00855">
    <property type="entry name" value="PGAM"/>
    <property type="match status" value="1"/>
</dbReference>
<name>A0A7Y9S583_9ACTN</name>
<dbReference type="InterPro" id="IPR029033">
    <property type="entry name" value="His_PPase_superfam"/>
</dbReference>
<dbReference type="EMBL" id="JACCAA010000001">
    <property type="protein sequence ID" value="NYG59645.1"/>
    <property type="molecule type" value="Genomic_DNA"/>
</dbReference>
<dbReference type="RefSeq" id="WP_179502670.1">
    <property type="nucleotide sequence ID" value="NZ_JACCAA010000001.1"/>
</dbReference>
<organism evidence="2 3">
    <name type="scientific">Nocardioides daedukensis</name>
    <dbReference type="NCBI Taxonomy" id="634462"/>
    <lineage>
        <taxon>Bacteria</taxon>
        <taxon>Bacillati</taxon>
        <taxon>Actinomycetota</taxon>
        <taxon>Actinomycetes</taxon>
        <taxon>Propionibacteriales</taxon>
        <taxon>Nocardioidaceae</taxon>
        <taxon>Nocardioides</taxon>
    </lineage>
</organism>
<keyword evidence="1" id="KW-0378">Hydrolase</keyword>
<dbReference type="Gene3D" id="3.40.50.1240">
    <property type="entry name" value="Phosphoglycerate mutase-like"/>
    <property type="match status" value="1"/>
</dbReference>
<dbReference type="Pfam" id="PF00300">
    <property type="entry name" value="His_Phos_1"/>
    <property type="match status" value="1"/>
</dbReference>
<comment type="caution">
    <text evidence="2">The sequence shown here is derived from an EMBL/GenBank/DDBJ whole genome shotgun (WGS) entry which is preliminary data.</text>
</comment>
<dbReference type="CDD" id="cd07067">
    <property type="entry name" value="HP_PGM_like"/>
    <property type="match status" value="1"/>
</dbReference>
<dbReference type="InterPro" id="IPR051021">
    <property type="entry name" value="Mito_Ser/Thr_phosphatase"/>
</dbReference>
<keyword evidence="3" id="KW-1185">Reference proteome</keyword>
<reference evidence="2 3" key="1">
    <citation type="submission" date="2020-07" db="EMBL/GenBank/DDBJ databases">
        <title>Sequencing the genomes of 1000 actinobacteria strains.</title>
        <authorList>
            <person name="Klenk H.-P."/>
        </authorList>
    </citation>
    <scope>NUCLEOTIDE SEQUENCE [LARGE SCALE GENOMIC DNA]</scope>
    <source>
        <strain evidence="2 3">DSM 23819</strain>
    </source>
</reference>
<evidence type="ECO:0000313" key="3">
    <source>
        <dbReference type="Proteomes" id="UP000540656"/>
    </source>
</evidence>
<accession>A0A7Y9S583</accession>
<dbReference type="PANTHER" id="PTHR20935">
    <property type="entry name" value="PHOSPHOGLYCERATE MUTASE-RELATED"/>
    <property type="match status" value="1"/>
</dbReference>
<dbReference type="SUPFAM" id="SSF53254">
    <property type="entry name" value="Phosphoglycerate mutase-like"/>
    <property type="match status" value="1"/>
</dbReference>
<dbReference type="GO" id="GO:0016787">
    <property type="term" value="F:hydrolase activity"/>
    <property type="evidence" value="ECO:0007669"/>
    <property type="project" value="UniProtKB-KW"/>
</dbReference>
<dbReference type="InterPro" id="IPR013078">
    <property type="entry name" value="His_Pase_superF_clade-1"/>
</dbReference>
<gene>
    <name evidence="2" type="ORF">BJ980_002568</name>
</gene>
<proteinExistence type="predicted"/>
<dbReference type="AlphaFoldDB" id="A0A7Y9S583"/>
<dbReference type="Proteomes" id="UP000540656">
    <property type="component" value="Unassembled WGS sequence"/>
</dbReference>
<evidence type="ECO:0000256" key="1">
    <source>
        <dbReference type="ARBA" id="ARBA00022801"/>
    </source>
</evidence>
<sequence>MGQLLLVRHGQASWGADDYDVLSPLGWEQSRMLGQALSARALAPTVLIQGTMRRHRETAESVAAGAGWVDTPIIEDGGWDEFDHLAMLRRHPAPFGDREPTRAEFQEWFVQAATRWTSGEHDEDYDETFAAFADRVDGAIDRAAARVGSHETALVFTSGGPVAWAATSLVAAAGEARTHAFVWNQFNKVVVNSSLTKIVVSARGETLVSFNEHSHLEGDGLTYR</sequence>
<evidence type="ECO:0000313" key="2">
    <source>
        <dbReference type="EMBL" id="NYG59645.1"/>
    </source>
</evidence>